<sequence>MRYMTLTNVRPVQPRVHEVDTIRGFALGGILLANIGFFGDPRLLATIGMGATGPVNFVVQTLVLSKFYIIFSFLFGYSFTLQMSSAEKAGAGIVARTLRRSLGLFVIGALHGLLLWPGDILTLYAVLGLVLLALRRIKPKTALITGIVLLTLVAAFYALIAWAITLSPTSVTLMTPLPPEEGARMLAASTAGPLDFLAVNVSNYLSTVPAIWFAQGPTALAMFLFGFAAGRWGLFHRIDEWAHRMSAVQWVGFLIGLPGAVVYASMFNINGPEMPAATALHTLTAPLLSAAYVVTLIRLGRRFPAIPAVLDPAGRVAASNYLGQSVLACLVFTGYGLGLAGQVPPLGVMAIAVVIFAVLLALSAWWLRGHRYGPVEYALRRFTNWR</sequence>
<organism evidence="3 4">
    <name type="scientific">Sinosporangium album</name>
    <dbReference type="NCBI Taxonomy" id="504805"/>
    <lineage>
        <taxon>Bacteria</taxon>
        <taxon>Bacillati</taxon>
        <taxon>Actinomycetota</taxon>
        <taxon>Actinomycetes</taxon>
        <taxon>Streptosporangiales</taxon>
        <taxon>Streptosporangiaceae</taxon>
        <taxon>Sinosporangium</taxon>
    </lineage>
</organism>
<feature type="transmembrane region" description="Helical" evidence="1">
    <location>
        <begin position="279"/>
        <end position="300"/>
    </location>
</feature>
<feature type="transmembrane region" description="Helical" evidence="1">
    <location>
        <begin position="247"/>
        <end position="267"/>
    </location>
</feature>
<protein>
    <recommendedName>
        <fullName evidence="2">DUF418 domain-containing protein</fullName>
    </recommendedName>
</protein>
<dbReference type="STRING" id="504805.SAMN05421505_101142"/>
<feature type="transmembrane region" description="Helical" evidence="1">
    <location>
        <begin position="346"/>
        <end position="367"/>
    </location>
</feature>
<proteinExistence type="predicted"/>
<feature type="transmembrane region" description="Helical" evidence="1">
    <location>
        <begin position="141"/>
        <end position="164"/>
    </location>
</feature>
<feature type="domain" description="DUF418" evidence="2">
    <location>
        <begin position="229"/>
        <end position="385"/>
    </location>
</feature>
<dbReference type="Pfam" id="PF04235">
    <property type="entry name" value="DUF418"/>
    <property type="match status" value="1"/>
</dbReference>
<keyword evidence="1" id="KW-0472">Membrane</keyword>
<evidence type="ECO:0000259" key="2">
    <source>
        <dbReference type="Pfam" id="PF04235"/>
    </source>
</evidence>
<keyword evidence="1" id="KW-0812">Transmembrane</keyword>
<feature type="transmembrane region" description="Helical" evidence="1">
    <location>
        <begin position="21"/>
        <end position="38"/>
    </location>
</feature>
<dbReference type="AlphaFoldDB" id="A0A1G7QY16"/>
<feature type="transmembrane region" description="Helical" evidence="1">
    <location>
        <begin position="321"/>
        <end position="340"/>
    </location>
</feature>
<dbReference type="InterPro" id="IPR007349">
    <property type="entry name" value="DUF418"/>
</dbReference>
<accession>A0A1G7QY16</accession>
<dbReference type="InterPro" id="IPR052529">
    <property type="entry name" value="Bact_Transport_Assoc"/>
</dbReference>
<evidence type="ECO:0000256" key="1">
    <source>
        <dbReference type="SAM" id="Phobius"/>
    </source>
</evidence>
<dbReference type="EMBL" id="FNCN01000001">
    <property type="protein sequence ID" value="SDG02560.1"/>
    <property type="molecule type" value="Genomic_DNA"/>
</dbReference>
<evidence type="ECO:0000313" key="3">
    <source>
        <dbReference type="EMBL" id="SDG02560.1"/>
    </source>
</evidence>
<reference evidence="3 4" key="1">
    <citation type="submission" date="2016-10" db="EMBL/GenBank/DDBJ databases">
        <authorList>
            <person name="de Groot N.N."/>
        </authorList>
    </citation>
    <scope>NUCLEOTIDE SEQUENCE [LARGE SCALE GENOMIC DNA]</scope>
    <source>
        <strain evidence="3 4">CPCC 201354</strain>
    </source>
</reference>
<keyword evidence="1" id="KW-1133">Transmembrane helix</keyword>
<feature type="transmembrane region" description="Helical" evidence="1">
    <location>
        <begin position="58"/>
        <end position="77"/>
    </location>
</feature>
<feature type="transmembrane region" description="Helical" evidence="1">
    <location>
        <begin position="114"/>
        <end position="134"/>
    </location>
</feature>
<gene>
    <name evidence="3" type="ORF">SAMN05421505_101142</name>
</gene>
<dbReference type="PANTHER" id="PTHR30590">
    <property type="entry name" value="INNER MEMBRANE PROTEIN"/>
    <property type="match status" value="1"/>
</dbReference>
<keyword evidence="4" id="KW-1185">Reference proteome</keyword>
<evidence type="ECO:0000313" key="4">
    <source>
        <dbReference type="Proteomes" id="UP000198923"/>
    </source>
</evidence>
<dbReference type="Proteomes" id="UP000198923">
    <property type="component" value="Unassembled WGS sequence"/>
</dbReference>
<name>A0A1G7QY16_9ACTN</name>
<feature type="transmembrane region" description="Helical" evidence="1">
    <location>
        <begin position="210"/>
        <end position="235"/>
    </location>
</feature>
<dbReference type="PANTHER" id="PTHR30590:SF2">
    <property type="entry name" value="INNER MEMBRANE PROTEIN"/>
    <property type="match status" value="1"/>
</dbReference>